<proteinExistence type="predicted"/>
<dbReference type="AlphaFoldDB" id="A0A3M2SN52"/>
<evidence type="ECO:0000313" key="2">
    <source>
        <dbReference type="EMBL" id="RMJ18997.1"/>
    </source>
</evidence>
<protein>
    <submittedName>
        <fullName evidence="2">Uncharacterized protein</fullName>
    </submittedName>
</protein>
<dbReference type="Proteomes" id="UP000277212">
    <property type="component" value="Unassembled WGS sequence"/>
</dbReference>
<name>A0A3M2SN52_9HYPO</name>
<gene>
    <name evidence="2" type="ORF">CDV36_001293</name>
</gene>
<feature type="region of interest" description="Disordered" evidence="1">
    <location>
        <begin position="1"/>
        <end position="32"/>
    </location>
</feature>
<dbReference type="EMBL" id="NKUJ01000012">
    <property type="protein sequence ID" value="RMJ18997.1"/>
    <property type="molecule type" value="Genomic_DNA"/>
</dbReference>
<sequence length="74" mass="8110">MSKLLQVRPRPKTETARTNNPQASRSKVSGPADMKPFGSWSLMAFPPWGWLPSAKIKALMKALRAESLIRGSSG</sequence>
<keyword evidence="3" id="KW-1185">Reference proteome</keyword>
<feature type="compositionally biased region" description="Polar residues" evidence="1">
    <location>
        <begin position="16"/>
        <end position="27"/>
    </location>
</feature>
<evidence type="ECO:0000313" key="3">
    <source>
        <dbReference type="Proteomes" id="UP000277212"/>
    </source>
</evidence>
<comment type="caution">
    <text evidence="2">The sequence shown here is derived from an EMBL/GenBank/DDBJ whole genome shotgun (WGS) entry which is preliminary data.</text>
</comment>
<accession>A0A3M2SN52</accession>
<reference evidence="2 3" key="1">
    <citation type="submission" date="2017-06" db="EMBL/GenBank/DDBJ databases">
        <title>Comparative genomic analysis of Ambrosia Fusariam Clade fungi.</title>
        <authorList>
            <person name="Stajich J.E."/>
            <person name="Carrillo J."/>
            <person name="Kijimoto T."/>
            <person name="Eskalen A."/>
            <person name="O'Donnell K."/>
            <person name="Kasson M."/>
        </authorList>
    </citation>
    <scope>NUCLEOTIDE SEQUENCE [LARGE SCALE GENOMIC DNA]</scope>
    <source>
        <strain evidence="2">UCR3666</strain>
    </source>
</reference>
<organism evidence="2 3">
    <name type="scientific">Fusarium kuroshium</name>
    <dbReference type="NCBI Taxonomy" id="2010991"/>
    <lineage>
        <taxon>Eukaryota</taxon>
        <taxon>Fungi</taxon>
        <taxon>Dikarya</taxon>
        <taxon>Ascomycota</taxon>
        <taxon>Pezizomycotina</taxon>
        <taxon>Sordariomycetes</taxon>
        <taxon>Hypocreomycetidae</taxon>
        <taxon>Hypocreales</taxon>
        <taxon>Nectriaceae</taxon>
        <taxon>Fusarium</taxon>
        <taxon>Fusarium solani species complex</taxon>
    </lineage>
</organism>
<evidence type="ECO:0000256" key="1">
    <source>
        <dbReference type="SAM" id="MobiDB-lite"/>
    </source>
</evidence>